<name>A0A0N7M8K6_9RHOB</name>
<dbReference type="AlphaFoldDB" id="A0A0N7M8K6"/>
<evidence type="ECO:0000313" key="1">
    <source>
        <dbReference type="EMBL" id="CUJ88563.1"/>
    </source>
</evidence>
<dbReference type="GO" id="GO:0004519">
    <property type="term" value="F:endonuclease activity"/>
    <property type="evidence" value="ECO:0007669"/>
    <property type="project" value="UniProtKB-KW"/>
</dbReference>
<accession>A0A0N7M8K6</accession>
<dbReference type="OrthoDB" id="8479614at2"/>
<keyword evidence="1" id="KW-0540">Nuclease</keyword>
<proteinExistence type="predicted"/>
<protein>
    <submittedName>
        <fullName evidence="1">Endonuclease II</fullName>
    </submittedName>
</protein>
<sequence length="140" mass="15981">MSFDGELRVVAELDLRPQDRFANPKGYALAPDYDVFYCSFKVNAPKASGIYWILVNDVVVYIGRAKNLHNRLSVQYGTVSPRHPYKDGQLQKCRTNAKINSILSNGGQVSFRWKACVDYFEQEHALLKSPETRPAWNLRA</sequence>
<dbReference type="Proteomes" id="UP000051260">
    <property type="component" value="Unassembled WGS sequence"/>
</dbReference>
<keyword evidence="1" id="KW-0378">Hydrolase</keyword>
<keyword evidence="2" id="KW-1185">Reference proteome</keyword>
<evidence type="ECO:0000313" key="2">
    <source>
        <dbReference type="Proteomes" id="UP000051260"/>
    </source>
</evidence>
<organism evidence="1 2">
    <name type="scientific">Ruegeria denitrificans</name>
    <dbReference type="NCBI Taxonomy" id="1715692"/>
    <lineage>
        <taxon>Bacteria</taxon>
        <taxon>Pseudomonadati</taxon>
        <taxon>Pseudomonadota</taxon>
        <taxon>Alphaproteobacteria</taxon>
        <taxon>Rhodobacterales</taxon>
        <taxon>Roseobacteraceae</taxon>
        <taxon>Ruegeria</taxon>
    </lineage>
</organism>
<dbReference type="InterPro" id="IPR053748">
    <property type="entry name" value="Host_DNA_Degrad_Endo"/>
</dbReference>
<gene>
    <name evidence="1" type="ORF">RUE5091_00725</name>
</gene>
<keyword evidence="1" id="KW-0255">Endonuclease</keyword>
<dbReference type="Gene3D" id="3.40.1440.40">
    <property type="match status" value="1"/>
</dbReference>
<dbReference type="RefSeq" id="WP_058280508.1">
    <property type="nucleotide sequence ID" value="NZ_CYUD01000002.1"/>
</dbReference>
<reference evidence="2" key="1">
    <citation type="submission" date="2015-09" db="EMBL/GenBank/DDBJ databases">
        <authorList>
            <person name="Rodrigo-Torres L."/>
            <person name="Arahal D.R."/>
        </authorList>
    </citation>
    <scope>NUCLEOTIDE SEQUENCE [LARGE SCALE GENOMIC DNA]</scope>
    <source>
        <strain evidence="2">CECT 5091</strain>
    </source>
</reference>
<dbReference type="STRING" id="1715692.RUE5091_00725"/>
<dbReference type="EMBL" id="CYUD01000002">
    <property type="protein sequence ID" value="CUJ88563.1"/>
    <property type="molecule type" value="Genomic_DNA"/>
</dbReference>